<feature type="region of interest" description="Disordered" evidence="4">
    <location>
        <begin position="437"/>
        <end position="458"/>
    </location>
</feature>
<dbReference type="GO" id="GO:0046872">
    <property type="term" value="F:metal ion binding"/>
    <property type="evidence" value="ECO:0007669"/>
    <property type="project" value="InterPro"/>
</dbReference>
<comment type="cofactor">
    <cofactor evidence="1">
        <name>Zn(2+)</name>
        <dbReference type="ChEBI" id="CHEBI:29105"/>
    </cofactor>
</comment>
<gene>
    <name evidence="7" type="ORF">SCL_0622</name>
</gene>
<name>A0A1B4XDR2_9GAMM</name>
<organism evidence="7 8">
    <name type="scientific">Sulfuricaulis limicola</name>
    <dbReference type="NCBI Taxonomy" id="1620215"/>
    <lineage>
        <taxon>Bacteria</taxon>
        <taxon>Pseudomonadati</taxon>
        <taxon>Pseudomonadota</taxon>
        <taxon>Gammaproteobacteria</taxon>
        <taxon>Acidiferrobacterales</taxon>
        <taxon>Acidiferrobacteraceae</taxon>
        <taxon>Sulfuricaulis</taxon>
    </lineage>
</organism>
<dbReference type="SUPFAM" id="SSF63411">
    <property type="entry name" value="LuxS/MPP-like metallohydrolase"/>
    <property type="match status" value="2"/>
</dbReference>
<dbReference type="Gene3D" id="3.30.830.10">
    <property type="entry name" value="Metalloenzyme, LuxS/M16 peptidase-like"/>
    <property type="match status" value="2"/>
</dbReference>
<dbReference type="InterPro" id="IPR001431">
    <property type="entry name" value="Pept_M16_Zn_BS"/>
</dbReference>
<dbReference type="Proteomes" id="UP000243180">
    <property type="component" value="Chromosome"/>
</dbReference>
<keyword evidence="8" id="KW-1185">Reference proteome</keyword>
<dbReference type="PROSITE" id="PS00143">
    <property type="entry name" value="INSULINASE"/>
    <property type="match status" value="1"/>
</dbReference>
<dbReference type="Pfam" id="PF05193">
    <property type="entry name" value="Peptidase_M16_C"/>
    <property type="match status" value="1"/>
</dbReference>
<dbReference type="Pfam" id="PF00675">
    <property type="entry name" value="Peptidase_M16"/>
    <property type="match status" value="1"/>
</dbReference>
<proteinExistence type="inferred from homology"/>
<dbReference type="PROSITE" id="PS51257">
    <property type="entry name" value="PROKAR_LIPOPROTEIN"/>
    <property type="match status" value="1"/>
</dbReference>
<accession>A0A1B4XDR2</accession>
<feature type="domain" description="Peptidase M16 N-terminal" evidence="5">
    <location>
        <begin position="31"/>
        <end position="177"/>
    </location>
</feature>
<dbReference type="InterPro" id="IPR007863">
    <property type="entry name" value="Peptidase_M16_C"/>
</dbReference>
<evidence type="ECO:0000256" key="3">
    <source>
        <dbReference type="RuleBase" id="RU004447"/>
    </source>
</evidence>
<dbReference type="InParanoid" id="A0A1B4XDR2"/>
<dbReference type="GO" id="GO:0004222">
    <property type="term" value="F:metalloendopeptidase activity"/>
    <property type="evidence" value="ECO:0007669"/>
    <property type="project" value="InterPro"/>
</dbReference>
<dbReference type="GO" id="GO:0006508">
    <property type="term" value="P:proteolysis"/>
    <property type="evidence" value="ECO:0007669"/>
    <property type="project" value="InterPro"/>
</dbReference>
<evidence type="ECO:0000313" key="8">
    <source>
        <dbReference type="Proteomes" id="UP000243180"/>
    </source>
</evidence>
<dbReference type="KEGG" id="slim:SCL_0622"/>
<evidence type="ECO:0000256" key="1">
    <source>
        <dbReference type="ARBA" id="ARBA00001947"/>
    </source>
</evidence>
<protein>
    <submittedName>
        <fullName evidence="7">Peptidase M16</fullName>
    </submittedName>
</protein>
<dbReference type="PANTHER" id="PTHR11851:SF49">
    <property type="entry name" value="MITOCHONDRIAL-PROCESSING PEPTIDASE SUBUNIT ALPHA"/>
    <property type="match status" value="1"/>
</dbReference>
<dbReference type="InterPro" id="IPR011249">
    <property type="entry name" value="Metalloenz_LuxS/M16"/>
</dbReference>
<feature type="domain" description="Peptidase M16 C-terminal" evidence="6">
    <location>
        <begin position="185"/>
        <end position="371"/>
    </location>
</feature>
<dbReference type="OrthoDB" id="9811314at2"/>
<dbReference type="InterPro" id="IPR050361">
    <property type="entry name" value="MPP/UQCRC_Complex"/>
</dbReference>
<evidence type="ECO:0000259" key="6">
    <source>
        <dbReference type="Pfam" id="PF05193"/>
    </source>
</evidence>
<dbReference type="AlphaFoldDB" id="A0A1B4XDR2"/>
<evidence type="ECO:0000259" key="5">
    <source>
        <dbReference type="Pfam" id="PF00675"/>
    </source>
</evidence>
<dbReference type="RefSeq" id="WP_096359858.1">
    <property type="nucleotide sequence ID" value="NZ_AP014879.1"/>
</dbReference>
<sequence>MSHKFSWLLLLSLWLTACNQTHETTLDNGLRVIVHEDHRSPVVVSQIWYKVGSQDEPKGLTGISHVLEHMMFKGTAKHKPNEFSRIIAENGGRENAFTSYDYTAYFQQLEKSRLPIAFELEADRMQNLVLTEEEFGKEIKVVMEERRLRTEDQPEALASEKFMTTAYEAHPYRNPVIGWMADLQSMTVKDLRDWYGRYYTPSNAILVVTGDVQPKEVFALAQKYFGPVPARPPAKVDAVTEPPQKSEHRARIALPAEVPYLLMGWHAPVHASAGHGDIAEWEPYALSVLGGVLDGGRAARFERELVRENKIASSIDLDYSAVSRSPAMLLIEATPANGHTAEELEQAIRARIGRVRDEPVSAEELKRVKAQVVASNVYSRDSVFYQGMQIGRLAAVGLDWRLLDDYVKNLNAVTAEQVQTVARKYLVDTNLTVTILDPQPMDKNKPRPAPRMGGSHVR</sequence>
<dbReference type="EMBL" id="AP014879">
    <property type="protein sequence ID" value="BAV32944.1"/>
    <property type="molecule type" value="Genomic_DNA"/>
</dbReference>
<reference evidence="7 8" key="1">
    <citation type="submission" date="2015-05" db="EMBL/GenBank/DDBJ databases">
        <title>Complete genome sequence of a sulfur-oxidizing gammaproteobacterium strain HA5.</title>
        <authorList>
            <person name="Miura A."/>
            <person name="Kojima H."/>
            <person name="Fukui M."/>
        </authorList>
    </citation>
    <scope>NUCLEOTIDE SEQUENCE [LARGE SCALE GENOMIC DNA]</scope>
    <source>
        <strain evidence="7 8">HA5</strain>
    </source>
</reference>
<evidence type="ECO:0000256" key="2">
    <source>
        <dbReference type="ARBA" id="ARBA00007261"/>
    </source>
</evidence>
<dbReference type="PANTHER" id="PTHR11851">
    <property type="entry name" value="METALLOPROTEASE"/>
    <property type="match status" value="1"/>
</dbReference>
<dbReference type="InterPro" id="IPR011765">
    <property type="entry name" value="Pept_M16_N"/>
</dbReference>
<evidence type="ECO:0000313" key="7">
    <source>
        <dbReference type="EMBL" id="BAV32944.1"/>
    </source>
</evidence>
<evidence type="ECO:0000256" key="4">
    <source>
        <dbReference type="SAM" id="MobiDB-lite"/>
    </source>
</evidence>
<comment type="similarity">
    <text evidence="2 3">Belongs to the peptidase M16 family.</text>
</comment>